<evidence type="ECO:0000256" key="4">
    <source>
        <dbReference type="ARBA" id="ARBA00023159"/>
    </source>
</evidence>
<dbReference type="Gene3D" id="1.10.10.10">
    <property type="entry name" value="Winged helix-like DNA-binding domain superfamily/Winged helix DNA-binding domain"/>
    <property type="match status" value="1"/>
</dbReference>
<dbReference type="SUPFAM" id="SSF46785">
    <property type="entry name" value="Winged helix' DNA-binding domain"/>
    <property type="match status" value="1"/>
</dbReference>
<keyword evidence="2" id="KW-0805">Transcription regulation</keyword>
<accession>A0A285KSY5</accession>
<dbReference type="Proteomes" id="UP000219565">
    <property type="component" value="Unassembled WGS sequence"/>
</dbReference>
<evidence type="ECO:0000256" key="5">
    <source>
        <dbReference type="ARBA" id="ARBA00023163"/>
    </source>
</evidence>
<name>A0A285KSY5_9NOCA</name>
<dbReference type="InterPro" id="IPR000847">
    <property type="entry name" value="LysR_HTH_N"/>
</dbReference>
<dbReference type="Gene3D" id="3.40.190.10">
    <property type="entry name" value="Periplasmic binding protein-like II"/>
    <property type="match status" value="2"/>
</dbReference>
<keyword evidence="3 7" id="KW-0238">DNA-binding</keyword>
<keyword evidence="8" id="KW-1185">Reference proteome</keyword>
<dbReference type="PRINTS" id="PR00039">
    <property type="entry name" value="HTHLYSR"/>
</dbReference>
<dbReference type="Pfam" id="PF03466">
    <property type="entry name" value="LysR_substrate"/>
    <property type="match status" value="1"/>
</dbReference>
<protein>
    <submittedName>
        <fullName evidence="7">DNA-binding transcriptional regulator, LysR family</fullName>
    </submittedName>
</protein>
<dbReference type="GO" id="GO:0003677">
    <property type="term" value="F:DNA binding"/>
    <property type="evidence" value="ECO:0007669"/>
    <property type="project" value="UniProtKB-KW"/>
</dbReference>
<proteinExistence type="inferred from homology"/>
<dbReference type="OrthoDB" id="3176554at2"/>
<feature type="domain" description="HTH lysR-type" evidence="6">
    <location>
        <begin position="1"/>
        <end position="58"/>
    </location>
</feature>
<dbReference type="CDD" id="cd08414">
    <property type="entry name" value="PBP2_LTTR_aromatics_like"/>
    <property type="match status" value="1"/>
</dbReference>
<dbReference type="GO" id="GO:0003700">
    <property type="term" value="F:DNA-binding transcription factor activity"/>
    <property type="evidence" value="ECO:0007669"/>
    <property type="project" value="InterPro"/>
</dbReference>
<dbReference type="AlphaFoldDB" id="A0A285KSY5"/>
<dbReference type="EMBL" id="OBEG01000001">
    <property type="protein sequence ID" value="SNY74381.1"/>
    <property type="molecule type" value="Genomic_DNA"/>
</dbReference>
<dbReference type="GO" id="GO:0032993">
    <property type="term" value="C:protein-DNA complex"/>
    <property type="evidence" value="ECO:0007669"/>
    <property type="project" value="TreeGrafter"/>
</dbReference>
<evidence type="ECO:0000256" key="1">
    <source>
        <dbReference type="ARBA" id="ARBA00009437"/>
    </source>
</evidence>
<comment type="similarity">
    <text evidence="1">Belongs to the LysR transcriptional regulatory family.</text>
</comment>
<dbReference type="RefSeq" id="WP_097243291.1">
    <property type="nucleotide sequence ID" value="NZ_OBEG01000001.1"/>
</dbReference>
<dbReference type="SUPFAM" id="SSF53850">
    <property type="entry name" value="Periplasmic binding protein-like II"/>
    <property type="match status" value="1"/>
</dbReference>
<dbReference type="InterPro" id="IPR005119">
    <property type="entry name" value="LysR_subst-bd"/>
</dbReference>
<evidence type="ECO:0000256" key="2">
    <source>
        <dbReference type="ARBA" id="ARBA00023015"/>
    </source>
</evidence>
<dbReference type="PANTHER" id="PTHR30346">
    <property type="entry name" value="TRANSCRIPTIONAL DUAL REGULATOR HCAR-RELATED"/>
    <property type="match status" value="1"/>
</dbReference>
<organism evidence="7 8">
    <name type="scientific">Nocardia amikacinitolerans</name>
    <dbReference type="NCBI Taxonomy" id="756689"/>
    <lineage>
        <taxon>Bacteria</taxon>
        <taxon>Bacillati</taxon>
        <taxon>Actinomycetota</taxon>
        <taxon>Actinomycetes</taxon>
        <taxon>Mycobacteriales</taxon>
        <taxon>Nocardiaceae</taxon>
        <taxon>Nocardia</taxon>
    </lineage>
</organism>
<sequence>MEFRHLAGFVAVAEELHFGRAAERLHMAQPPLSQQIRALEKELGVALFERNTRSVRLTAAGEVLLPHARTVLDAVEVARRAAVASGRGEVGRVSIGFAGASSHEALPTLTRAVRAAHPGIEVRLRGQTYAGAALNLVAARELDLGFVRLPVRREGVAVRVIQYERLVAALPAEHPLADAPDIDVADLADDAFVTFPGTQGSSVRDHLVRTALDAGFTPRIVQEAPDSYTILDLVAAGVGVTLTLSSVQHIHRTGMVYKELRGDVPALASALAWRADNTSRALAAVLEVAEEVLPTPPDPTPRGR</sequence>
<dbReference type="InterPro" id="IPR036390">
    <property type="entry name" value="WH_DNA-bd_sf"/>
</dbReference>
<gene>
    <name evidence="7" type="ORF">SAMN04244553_0238</name>
</gene>
<evidence type="ECO:0000256" key="3">
    <source>
        <dbReference type="ARBA" id="ARBA00023125"/>
    </source>
</evidence>
<reference evidence="7 8" key="1">
    <citation type="submission" date="2017-09" db="EMBL/GenBank/DDBJ databases">
        <authorList>
            <person name="Ehlers B."/>
            <person name="Leendertz F.H."/>
        </authorList>
    </citation>
    <scope>NUCLEOTIDE SEQUENCE [LARGE SCALE GENOMIC DNA]</scope>
    <source>
        <strain evidence="7 8">DSM 45537</strain>
    </source>
</reference>
<dbReference type="STRING" id="1379680.GCA_001612615_00784"/>
<evidence type="ECO:0000259" key="6">
    <source>
        <dbReference type="PROSITE" id="PS50931"/>
    </source>
</evidence>
<evidence type="ECO:0000313" key="7">
    <source>
        <dbReference type="EMBL" id="SNY74381.1"/>
    </source>
</evidence>
<evidence type="ECO:0000313" key="8">
    <source>
        <dbReference type="Proteomes" id="UP000219565"/>
    </source>
</evidence>
<dbReference type="InterPro" id="IPR036388">
    <property type="entry name" value="WH-like_DNA-bd_sf"/>
</dbReference>
<dbReference type="FunFam" id="1.10.10.10:FF:000001">
    <property type="entry name" value="LysR family transcriptional regulator"/>
    <property type="match status" value="1"/>
</dbReference>
<keyword evidence="4" id="KW-0010">Activator</keyword>
<dbReference type="PANTHER" id="PTHR30346:SF0">
    <property type="entry name" value="HCA OPERON TRANSCRIPTIONAL ACTIVATOR HCAR"/>
    <property type="match status" value="1"/>
</dbReference>
<dbReference type="PROSITE" id="PS50931">
    <property type="entry name" value="HTH_LYSR"/>
    <property type="match status" value="1"/>
</dbReference>
<keyword evidence="5" id="KW-0804">Transcription</keyword>
<dbReference type="Pfam" id="PF00126">
    <property type="entry name" value="HTH_1"/>
    <property type="match status" value="1"/>
</dbReference>